<evidence type="ECO:0000313" key="9">
    <source>
        <dbReference type="Proteomes" id="UP001153387"/>
    </source>
</evidence>
<evidence type="ECO:0000256" key="1">
    <source>
        <dbReference type="ARBA" id="ARBA00004651"/>
    </source>
</evidence>
<dbReference type="CDD" id="cd01949">
    <property type="entry name" value="GGDEF"/>
    <property type="match status" value="1"/>
</dbReference>
<dbReference type="PANTHER" id="PTHR45138:SF9">
    <property type="entry name" value="DIGUANYLATE CYCLASE DGCM-RELATED"/>
    <property type="match status" value="1"/>
</dbReference>
<dbReference type="GO" id="GO:0005886">
    <property type="term" value="C:plasma membrane"/>
    <property type="evidence" value="ECO:0007669"/>
    <property type="project" value="UniProtKB-SubCell"/>
</dbReference>
<dbReference type="CDD" id="cd12912">
    <property type="entry name" value="PDC2_MCP_like"/>
    <property type="match status" value="1"/>
</dbReference>
<dbReference type="Pfam" id="PF02743">
    <property type="entry name" value="dCache_1"/>
    <property type="match status" value="1"/>
</dbReference>
<feature type="transmembrane region" description="Helical" evidence="6">
    <location>
        <begin position="286"/>
        <end position="308"/>
    </location>
</feature>
<feature type="domain" description="GGDEF" evidence="7">
    <location>
        <begin position="400"/>
        <end position="530"/>
    </location>
</feature>
<proteinExistence type="predicted"/>
<dbReference type="SMART" id="SM00267">
    <property type="entry name" value="GGDEF"/>
    <property type="match status" value="1"/>
</dbReference>
<dbReference type="SUPFAM" id="SSF103190">
    <property type="entry name" value="Sensory domain-like"/>
    <property type="match status" value="2"/>
</dbReference>
<comment type="subcellular location">
    <subcellularLocation>
        <location evidence="1">Cell membrane</location>
        <topology evidence="1">Multi-pass membrane protein</topology>
    </subcellularLocation>
</comment>
<dbReference type="Gene3D" id="3.30.450.20">
    <property type="entry name" value="PAS domain"/>
    <property type="match status" value="1"/>
</dbReference>
<dbReference type="CDD" id="cd18773">
    <property type="entry name" value="PDC1_HK_sensor"/>
    <property type="match status" value="1"/>
</dbReference>
<evidence type="ECO:0000256" key="3">
    <source>
        <dbReference type="ARBA" id="ARBA00022692"/>
    </source>
</evidence>
<dbReference type="InterPro" id="IPR029151">
    <property type="entry name" value="Sensor-like_sf"/>
</dbReference>
<dbReference type="InterPro" id="IPR043128">
    <property type="entry name" value="Rev_trsase/Diguanyl_cyclase"/>
</dbReference>
<evidence type="ECO:0000313" key="8">
    <source>
        <dbReference type="EMBL" id="MDG0792568.1"/>
    </source>
</evidence>
<name>A0A9X4KIE8_9BACL</name>
<evidence type="ECO:0000256" key="2">
    <source>
        <dbReference type="ARBA" id="ARBA00022475"/>
    </source>
</evidence>
<dbReference type="EMBL" id="JAPDHZ010000003">
    <property type="protein sequence ID" value="MDG0792568.1"/>
    <property type="molecule type" value="Genomic_DNA"/>
</dbReference>
<evidence type="ECO:0000256" key="4">
    <source>
        <dbReference type="ARBA" id="ARBA00022989"/>
    </source>
</evidence>
<accession>A0A9X4KIE8</accession>
<dbReference type="NCBIfam" id="TIGR00254">
    <property type="entry name" value="GGDEF"/>
    <property type="match status" value="1"/>
</dbReference>
<evidence type="ECO:0000256" key="6">
    <source>
        <dbReference type="SAM" id="Phobius"/>
    </source>
</evidence>
<protein>
    <submittedName>
        <fullName evidence="8">Sensor domain-containing diguanylate cyclase</fullName>
    </submittedName>
</protein>
<dbReference type="Proteomes" id="UP001153387">
    <property type="component" value="Unassembled WGS sequence"/>
</dbReference>
<dbReference type="PROSITE" id="PS50887">
    <property type="entry name" value="GGDEF"/>
    <property type="match status" value="1"/>
</dbReference>
<evidence type="ECO:0000256" key="5">
    <source>
        <dbReference type="ARBA" id="ARBA00023136"/>
    </source>
</evidence>
<dbReference type="Pfam" id="PF00990">
    <property type="entry name" value="GGDEF"/>
    <property type="match status" value="1"/>
</dbReference>
<dbReference type="InterPro" id="IPR050469">
    <property type="entry name" value="Diguanylate_Cyclase"/>
</dbReference>
<dbReference type="SUPFAM" id="SSF55073">
    <property type="entry name" value="Nucleotide cyclase"/>
    <property type="match status" value="1"/>
</dbReference>
<dbReference type="InterPro" id="IPR000160">
    <property type="entry name" value="GGDEF_dom"/>
</dbReference>
<dbReference type="PANTHER" id="PTHR45138">
    <property type="entry name" value="REGULATORY COMPONENTS OF SENSORY TRANSDUCTION SYSTEM"/>
    <property type="match status" value="1"/>
</dbReference>
<evidence type="ECO:0000259" key="7">
    <source>
        <dbReference type="PROSITE" id="PS50887"/>
    </source>
</evidence>
<dbReference type="GO" id="GO:0043709">
    <property type="term" value="P:cell adhesion involved in single-species biofilm formation"/>
    <property type="evidence" value="ECO:0007669"/>
    <property type="project" value="TreeGrafter"/>
</dbReference>
<keyword evidence="5 6" id="KW-0472">Membrane</keyword>
<dbReference type="InterPro" id="IPR029787">
    <property type="entry name" value="Nucleotide_cyclase"/>
</dbReference>
<reference evidence="8 9" key="1">
    <citation type="submission" date="2022-10" db="EMBL/GenBank/DDBJ databases">
        <title>Comparative genomic analysis of Cohnella hashimotonis sp. nov., isolated from the International Space Station.</title>
        <authorList>
            <person name="Simpson A."/>
            <person name="Venkateswaran K."/>
        </authorList>
    </citation>
    <scope>NUCLEOTIDE SEQUENCE [LARGE SCALE GENOMIC DNA]</scope>
    <source>
        <strain evidence="8 9">DSM 18997</strain>
    </source>
</reference>
<keyword evidence="9" id="KW-1185">Reference proteome</keyword>
<dbReference type="InterPro" id="IPR033479">
    <property type="entry name" value="dCache_1"/>
</dbReference>
<dbReference type="FunFam" id="3.30.70.270:FF:000001">
    <property type="entry name" value="Diguanylate cyclase domain protein"/>
    <property type="match status" value="1"/>
</dbReference>
<keyword evidence="3 6" id="KW-0812">Transmembrane</keyword>
<organism evidence="8 9">
    <name type="scientific">Cohnella ginsengisoli</name>
    <dbReference type="NCBI Taxonomy" id="425004"/>
    <lineage>
        <taxon>Bacteria</taxon>
        <taxon>Bacillati</taxon>
        <taxon>Bacillota</taxon>
        <taxon>Bacilli</taxon>
        <taxon>Bacillales</taxon>
        <taxon>Paenibacillaceae</taxon>
        <taxon>Cohnella</taxon>
    </lineage>
</organism>
<dbReference type="RefSeq" id="WP_277566354.1">
    <property type="nucleotide sequence ID" value="NZ_JAPDHZ010000003.1"/>
</dbReference>
<gene>
    <name evidence="8" type="ORF">OMP38_18070</name>
</gene>
<dbReference type="AlphaFoldDB" id="A0A9X4KIE8"/>
<keyword evidence="4 6" id="KW-1133">Transmembrane helix</keyword>
<dbReference type="GO" id="GO:1902201">
    <property type="term" value="P:negative regulation of bacterial-type flagellum-dependent cell motility"/>
    <property type="evidence" value="ECO:0007669"/>
    <property type="project" value="TreeGrafter"/>
</dbReference>
<keyword evidence="2" id="KW-1003">Cell membrane</keyword>
<comment type="caution">
    <text evidence="8">The sequence shown here is derived from an EMBL/GenBank/DDBJ whole genome shotgun (WGS) entry which is preliminary data.</text>
</comment>
<dbReference type="Gene3D" id="3.30.70.270">
    <property type="match status" value="1"/>
</dbReference>
<dbReference type="GO" id="GO:0052621">
    <property type="term" value="F:diguanylate cyclase activity"/>
    <property type="evidence" value="ECO:0007669"/>
    <property type="project" value="TreeGrafter"/>
</dbReference>
<sequence length="535" mass="58473">MNRLRIRRGKGIHLSVIFTAVVVLSVTLTAALNTIVGFEAQKDSLSTNTLELNQITANELSVAVDTIFGSMTQSLNSASAHFSNAENRGRQASAWLDLVRGSTSFFNSLALSDENGKVTAASPDNGDLVGHVLKSAAAKQALTERKPLVSEPYVAVTSRLIVLVSQPIFDKDGTYRGFISGTIYLHDNNVLQKILGKQESNLNGSYYYVVDHMGNIIYHPDKDRIGDNVASNPAVAEIMAGKGGHMKIVNTKGIPMLAGYAIVPSVQWGIVSQTPTATVTDSVRGIVARMALVSMPFILLLALLVIGVSHRLAFPLRRLAVYASLLNKGETEMEKVPVLRMRHHLIYEANELNRAVIDAFRVMGDRTEALSLEAHTDALTGLHNRRFFDSLLASWDRQQMPYAVILMDLDRFKSVNDTFGHLKGDEVLRFLAARLNVAKRDGDYACRYGGEEFVLLLPFGDKELAFRLAESVRIGLMKADSPIGRPVTLSLGIAAFPQDGASSAEVVHCADLALYRAKEEGRNRTATYRGETADV</sequence>
<feature type="transmembrane region" description="Helical" evidence="6">
    <location>
        <begin position="12"/>
        <end position="32"/>
    </location>
</feature>